<dbReference type="STRING" id="304371.MCP_0992"/>
<dbReference type="eggNOG" id="arCOG02436">
    <property type="taxonomic scope" value="Archaea"/>
</dbReference>
<dbReference type="Pfam" id="PF12679">
    <property type="entry name" value="ABC2_membrane_2"/>
    <property type="match status" value="1"/>
</dbReference>
<gene>
    <name evidence="2" type="ordered locus">MCP_0992</name>
</gene>
<name>D1YX92_METPS</name>
<dbReference type="InParanoid" id="D1YX92"/>
<dbReference type="OrthoDB" id="86287at2157"/>
<accession>D1YX92</accession>
<dbReference type="RefSeq" id="WP_012899743.1">
    <property type="nucleotide sequence ID" value="NC_013665.1"/>
</dbReference>
<evidence type="ECO:0000313" key="2">
    <source>
        <dbReference type="EMBL" id="BAI61064.1"/>
    </source>
</evidence>
<feature type="transmembrane region" description="Helical" evidence="1">
    <location>
        <begin position="105"/>
        <end position="132"/>
    </location>
</feature>
<feature type="transmembrane region" description="Helical" evidence="1">
    <location>
        <begin position="21"/>
        <end position="40"/>
    </location>
</feature>
<evidence type="ECO:0000313" key="3">
    <source>
        <dbReference type="Proteomes" id="UP000001882"/>
    </source>
</evidence>
<keyword evidence="1" id="KW-1133">Transmembrane helix</keyword>
<keyword evidence="1" id="KW-0812">Transmembrane</keyword>
<organism evidence="2 3">
    <name type="scientific">Methanocella paludicola (strain DSM 17711 / JCM 13418 / NBRC 101707 / SANAE)</name>
    <dbReference type="NCBI Taxonomy" id="304371"/>
    <lineage>
        <taxon>Archaea</taxon>
        <taxon>Methanobacteriati</taxon>
        <taxon>Methanobacteriota</taxon>
        <taxon>Stenosarchaea group</taxon>
        <taxon>Methanomicrobia</taxon>
        <taxon>Methanocellales</taxon>
        <taxon>Methanocellaceae</taxon>
        <taxon>Methanocella</taxon>
    </lineage>
</organism>
<dbReference type="Proteomes" id="UP000001882">
    <property type="component" value="Chromosome"/>
</dbReference>
<dbReference type="PANTHER" id="PTHR43471">
    <property type="entry name" value="ABC TRANSPORTER PERMEASE"/>
    <property type="match status" value="1"/>
</dbReference>
<dbReference type="PANTHER" id="PTHR43471:SF13">
    <property type="entry name" value="ABC-2 TYPE TRANSPORT SYSTEM PERMEASE PROTEIN"/>
    <property type="match status" value="1"/>
</dbReference>
<feature type="transmembrane region" description="Helical" evidence="1">
    <location>
        <begin position="356"/>
        <end position="378"/>
    </location>
</feature>
<feature type="transmembrane region" description="Helical" evidence="1">
    <location>
        <begin position="228"/>
        <end position="249"/>
    </location>
</feature>
<feature type="transmembrane region" description="Helical" evidence="1">
    <location>
        <begin position="159"/>
        <end position="184"/>
    </location>
</feature>
<feature type="transmembrane region" description="Helical" evidence="1">
    <location>
        <begin position="196"/>
        <end position="216"/>
    </location>
</feature>
<protein>
    <submittedName>
        <fullName evidence="2">ABC transporter</fullName>
    </submittedName>
</protein>
<dbReference type="GO" id="GO:0140359">
    <property type="term" value="F:ABC-type transporter activity"/>
    <property type="evidence" value="ECO:0007669"/>
    <property type="project" value="InterPro"/>
</dbReference>
<dbReference type="KEGG" id="mpd:MCP_0992"/>
<keyword evidence="1" id="KW-0472">Membrane</keyword>
<dbReference type="AlphaFoldDB" id="D1YX92"/>
<reference evidence="3" key="3">
    <citation type="journal article" date="2011" name="PLoS ONE">
        <title>Genome sequence of a mesophilic hydrogenotrophic methanogen Methanocella paludicola, the first cultivated representative of the order Methanocellales.</title>
        <authorList>
            <person name="Sakai S."/>
            <person name="Takaki Y."/>
            <person name="Shimamura S."/>
            <person name="Sekine M."/>
            <person name="Tajima T."/>
            <person name="Kosugi H."/>
            <person name="Ichikawa N."/>
            <person name="Tasumi E."/>
            <person name="Hiraki A.T."/>
            <person name="Shimizu A."/>
            <person name="Kato Y."/>
            <person name="Nishiko R."/>
            <person name="Mori K."/>
            <person name="Fujita N."/>
            <person name="Imachi H."/>
            <person name="Takai K."/>
        </authorList>
    </citation>
    <scope>NUCLEOTIDE SEQUENCE [LARGE SCALE GENOMIC DNA]</scope>
    <source>
        <strain evidence="3">DSM 17711 / JCM 13418 / NBRC 101707 / SANAE</strain>
    </source>
</reference>
<keyword evidence="3" id="KW-1185">Reference proteome</keyword>
<dbReference type="GeneID" id="8681017"/>
<reference evidence="2 3" key="1">
    <citation type="journal article" date="2007" name="Appl. Environ. Microbiol.">
        <title>Isolation of key methanogens for global methane emission from rice paddy fields: a novel isolate affiliated with the clone cluster rice cluster I.</title>
        <authorList>
            <person name="Sakai S."/>
            <person name="Imachi H."/>
            <person name="Sekiguchi Y."/>
            <person name="Ohashi A."/>
            <person name="Harada H."/>
            <person name="Kamagata Y."/>
        </authorList>
    </citation>
    <scope>NUCLEOTIDE SEQUENCE [LARGE SCALE GENOMIC DNA]</scope>
    <source>
        <strain evidence="3">DSM 17711 / JCM 13418 / NBRC 101707 / SANAE</strain>
    </source>
</reference>
<dbReference type="GO" id="GO:0005886">
    <property type="term" value="C:plasma membrane"/>
    <property type="evidence" value="ECO:0007669"/>
    <property type="project" value="UniProtKB-SubCell"/>
</dbReference>
<reference evidence="2 3" key="2">
    <citation type="journal article" date="2008" name="Int. J. Syst. Evol. Microbiol.">
        <title>Methanocella paludicola gen. nov., sp. nov., a methane-producing archaeon, the first isolate of the lineage 'Rice Cluster I', and proposal of the new archaeal order Methanocellales ord. nov.</title>
        <authorList>
            <person name="Sakai S."/>
            <person name="Imachi H."/>
            <person name="Hanada S."/>
            <person name="Ohashi A."/>
            <person name="Harada H."/>
            <person name="Kamagata Y."/>
        </authorList>
    </citation>
    <scope>NUCLEOTIDE SEQUENCE [LARGE SCALE GENOMIC DNA]</scope>
    <source>
        <strain evidence="3">DSM 17711 / JCM 13418 / NBRC 101707 / SANAE</strain>
    </source>
</reference>
<sequence>MRPELIVAGKEFRDHLTSKRFIVIFAVLMLVAVISMAGGMSQYNESLDNYKKQTAENAQQDWYKEQVASLQKQIAEAEANGLSQEEIDSLRYQLDMMINPPMPSVLYVFMSMNQYLVLIGLVLSVALGFDLITREKEEGSLKSLLSHPVYRDSVINGKLLGSLAVLIVVMCSMFLVTIAIMLFFGIVPGGEDLLRVGAYFLMALLYSGVFFAIATMTSTVAKSSALSILYVLGIVVLMFSVTNFSGTIADAIMGPVPEYTEMPGDDVNILREGVNATSAVKSSKIIGWNPEIQEYYEKKNQIIEAINTISPLHDFGDRISYAILYKTDMKPMPLMAVDYAYNPYKTPTLMDSLASVWTNILAMLVELILPLAISYVIFMRSDIR</sequence>
<proteinExistence type="predicted"/>
<dbReference type="EMBL" id="AP011532">
    <property type="protein sequence ID" value="BAI61064.1"/>
    <property type="molecule type" value="Genomic_DNA"/>
</dbReference>
<evidence type="ECO:0000256" key="1">
    <source>
        <dbReference type="SAM" id="Phobius"/>
    </source>
</evidence>